<comment type="caution">
    <text evidence="10">The sequence shown here is derived from an EMBL/GenBank/DDBJ whole genome shotgun (WGS) entry which is preliminary data.</text>
</comment>
<keyword evidence="11" id="KW-1185">Reference proteome</keyword>
<dbReference type="InterPro" id="IPR050250">
    <property type="entry name" value="Macrolide_Exporter_MacB"/>
</dbReference>
<feature type="transmembrane region" description="Helical" evidence="8">
    <location>
        <begin position="781"/>
        <end position="814"/>
    </location>
</feature>
<evidence type="ECO:0000313" key="10">
    <source>
        <dbReference type="EMBL" id="MDX3042656.1"/>
    </source>
</evidence>
<comment type="subcellular location">
    <subcellularLocation>
        <location evidence="1">Cell membrane</location>
        <topology evidence="1">Multi-pass membrane protein</topology>
    </subcellularLocation>
</comment>
<dbReference type="EMBL" id="JARAWJ010000040">
    <property type="protein sequence ID" value="MDX3042656.1"/>
    <property type="molecule type" value="Genomic_DNA"/>
</dbReference>
<dbReference type="RefSeq" id="WP_193379540.1">
    <property type="nucleotide sequence ID" value="NZ_JABXWF010000001.1"/>
</dbReference>
<feature type="region of interest" description="Disordered" evidence="7">
    <location>
        <begin position="536"/>
        <end position="562"/>
    </location>
</feature>
<name>A0ABU4MZM3_9ACTN</name>
<dbReference type="PANTHER" id="PTHR30572:SF4">
    <property type="entry name" value="ABC TRANSPORTER PERMEASE YTRF"/>
    <property type="match status" value="1"/>
</dbReference>
<feature type="transmembrane region" description="Helical" evidence="8">
    <location>
        <begin position="20"/>
        <end position="43"/>
    </location>
</feature>
<gene>
    <name evidence="10" type="ORF">PV383_36560</name>
</gene>
<evidence type="ECO:0000256" key="5">
    <source>
        <dbReference type="ARBA" id="ARBA00023136"/>
    </source>
</evidence>
<keyword evidence="5 8" id="KW-0472">Membrane</keyword>
<feature type="transmembrane region" description="Helical" evidence="8">
    <location>
        <begin position="295"/>
        <end position="325"/>
    </location>
</feature>
<protein>
    <submittedName>
        <fullName evidence="10">FtsX-like permease family protein</fullName>
    </submittedName>
</protein>
<sequence length="870" mass="86480">MSALGRVVRAGVGRRRVRTVVTVLTTLMAVTASVLAVGLLVAARAPFERAFAEQRGAHLTGQFDGTKVTAARLAATADAPGVTAAAGPFPIVSVRPRTVTGSDFLPAGVDLPPMTVVGRAESGGPVDVIDLVEGEWATRPGQIVVAADAGPFRPGDRLAFPGTPGGPKLTVVGLARSVTGTGEAWVTPAQAESLAGTPHDTGGAGAVGAVEGVGGAVESGNPPRVGGGAESGNSTGPEGGSAAYEMLYRFRQAATEADLAAARAAIVADVPEGAMSGARSYLTVRQDETANAMAFVPFLAAFGVLGLCLSVLVIGIVVGGAVGAATRRIGVLKALGFTPAQVVRAYVAQALVPAALGCVLGVVLGNALALPVLNEVGEAFGAPAGGLPVWVDVAVPGAALLLVAVAAVVPALRAGRLRTVEAIAVGGGAGGARGAGRAGPERRRAARAARAGRAGSERRRVPRLSGARPLSLLPPAVRLGLAQPFARPARSATVAAAVVFGALSVTFAIGLALTLGKVQEGRMLDSAGSVVVEAGGGQGPPGAQVVPAEGPGGPGGEREKADPAAVATVLRAQEGTRRFYGTAQAQVAVSGVTGATTVVAYEGDSAWGAPDMVSGHWLDGPGQAVVTGRFLRAAGIGVGDTVTLGEKSRRTTVRIVGEAFFTQDGGMTLLTSTATLAELGLGEEASPGRFHVRTASGTDQTQYLDALNRALDGAGLAAFAHADGGNSSSVIVAMDALIGTLTLMLVVVAGLGVLHTVVLDTRERVRDLGVLKALGMTPRQTVAMVVVSVAGVGLLAGLVAVPAGIVLHGFVTPFMGDAVGMTLPDTVVAVYDGPVLACLALGGLVIAVAGALLPAGWAAGTGTARALRTE</sequence>
<evidence type="ECO:0000256" key="4">
    <source>
        <dbReference type="ARBA" id="ARBA00022989"/>
    </source>
</evidence>
<evidence type="ECO:0000259" key="9">
    <source>
        <dbReference type="Pfam" id="PF02687"/>
    </source>
</evidence>
<feature type="domain" description="ABC3 transporter permease C-terminal" evidence="9">
    <location>
        <begin position="741"/>
        <end position="855"/>
    </location>
</feature>
<proteinExistence type="inferred from homology"/>
<evidence type="ECO:0000256" key="2">
    <source>
        <dbReference type="ARBA" id="ARBA00022475"/>
    </source>
</evidence>
<organism evidence="10 11">
    <name type="scientific">Streptomyces caniscabiei</name>
    <dbReference type="NCBI Taxonomy" id="2746961"/>
    <lineage>
        <taxon>Bacteria</taxon>
        <taxon>Bacillati</taxon>
        <taxon>Actinomycetota</taxon>
        <taxon>Actinomycetes</taxon>
        <taxon>Kitasatosporales</taxon>
        <taxon>Streptomycetaceae</taxon>
        <taxon>Streptomyces</taxon>
    </lineage>
</organism>
<comment type="similarity">
    <text evidence="6">Belongs to the ABC-4 integral membrane protein family.</text>
</comment>
<keyword evidence="3 8" id="KW-0812">Transmembrane</keyword>
<dbReference type="PANTHER" id="PTHR30572">
    <property type="entry name" value="MEMBRANE COMPONENT OF TRANSPORTER-RELATED"/>
    <property type="match status" value="1"/>
</dbReference>
<feature type="transmembrane region" description="Helical" evidence="8">
    <location>
        <begin position="494"/>
        <end position="516"/>
    </location>
</feature>
<keyword evidence="4 8" id="KW-1133">Transmembrane helix</keyword>
<feature type="domain" description="ABC3 transporter permease C-terminal" evidence="9">
    <location>
        <begin position="301"/>
        <end position="416"/>
    </location>
</feature>
<feature type="transmembrane region" description="Helical" evidence="8">
    <location>
        <begin position="834"/>
        <end position="859"/>
    </location>
</feature>
<feature type="transmembrane region" description="Helical" evidence="8">
    <location>
        <begin position="389"/>
        <end position="409"/>
    </location>
</feature>
<dbReference type="InterPro" id="IPR003838">
    <property type="entry name" value="ABC3_permease_C"/>
</dbReference>
<feature type="region of interest" description="Disordered" evidence="7">
    <location>
        <begin position="432"/>
        <end position="462"/>
    </location>
</feature>
<feature type="transmembrane region" description="Helical" evidence="8">
    <location>
        <begin position="346"/>
        <end position="369"/>
    </location>
</feature>
<feature type="region of interest" description="Disordered" evidence="7">
    <location>
        <begin position="219"/>
        <end position="238"/>
    </location>
</feature>
<reference evidence="10 11" key="1">
    <citation type="journal article" date="2023" name="Microb. Genom.">
        <title>Mesoterricola silvestris gen. nov., sp. nov., Mesoterricola sediminis sp. nov., Geothrix oryzae sp. nov., Geothrix edaphica sp. nov., Geothrix rubra sp. nov., and Geothrix limicola sp. nov., six novel members of Acidobacteriota isolated from soils.</title>
        <authorList>
            <person name="Weisberg A.J."/>
            <person name="Pearce E."/>
            <person name="Kramer C.G."/>
            <person name="Chang J.H."/>
            <person name="Clarke C.R."/>
        </authorList>
    </citation>
    <scope>NUCLEOTIDE SEQUENCE [LARGE SCALE GENOMIC DNA]</scope>
    <source>
        <strain evidence="10 11">NE20-4-1</strain>
    </source>
</reference>
<evidence type="ECO:0000313" key="11">
    <source>
        <dbReference type="Proteomes" id="UP001282474"/>
    </source>
</evidence>
<evidence type="ECO:0000256" key="8">
    <source>
        <dbReference type="SAM" id="Phobius"/>
    </source>
</evidence>
<feature type="transmembrane region" description="Helical" evidence="8">
    <location>
        <begin position="736"/>
        <end position="760"/>
    </location>
</feature>
<evidence type="ECO:0000256" key="1">
    <source>
        <dbReference type="ARBA" id="ARBA00004651"/>
    </source>
</evidence>
<evidence type="ECO:0000256" key="6">
    <source>
        <dbReference type="ARBA" id="ARBA00038076"/>
    </source>
</evidence>
<evidence type="ECO:0000256" key="7">
    <source>
        <dbReference type="SAM" id="MobiDB-lite"/>
    </source>
</evidence>
<dbReference type="Pfam" id="PF02687">
    <property type="entry name" value="FtsX"/>
    <property type="match status" value="2"/>
</dbReference>
<evidence type="ECO:0000256" key="3">
    <source>
        <dbReference type="ARBA" id="ARBA00022692"/>
    </source>
</evidence>
<dbReference type="Proteomes" id="UP001282474">
    <property type="component" value="Unassembled WGS sequence"/>
</dbReference>
<keyword evidence="2" id="KW-1003">Cell membrane</keyword>
<accession>A0ABU4MZM3</accession>